<protein>
    <submittedName>
        <fullName evidence="4">Calcium-transporting ATPase 3, endoplasmic reticulum-type</fullName>
    </submittedName>
</protein>
<evidence type="ECO:0000313" key="4">
    <source>
        <dbReference type="EMBL" id="RZB52677.1"/>
    </source>
</evidence>
<feature type="domain" description="Cation-transporting P-type ATPase N-terminal" evidence="3">
    <location>
        <begin position="82"/>
        <end position="110"/>
    </location>
</feature>
<dbReference type="Gene3D" id="1.20.1110.10">
    <property type="entry name" value="Calcium-transporting ATPase, transmembrane domain"/>
    <property type="match status" value="1"/>
</dbReference>
<dbReference type="AlphaFoldDB" id="A0A445FUT4"/>
<feature type="region of interest" description="Disordered" evidence="1">
    <location>
        <begin position="1"/>
        <end position="42"/>
    </location>
</feature>
<gene>
    <name evidence="4" type="ORF">D0Y65_048945</name>
</gene>
<feature type="transmembrane region" description="Helical" evidence="2">
    <location>
        <begin position="98"/>
        <end position="116"/>
    </location>
</feature>
<evidence type="ECO:0000313" key="5">
    <source>
        <dbReference type="Proteomes" id="UP000289340"/>
    </source>
</evidence>
<dbReference type="Proteomes" id="UP000289340">
    <property type="component" value="Chromosome 18"/>
</dbReference>
<evidence type="ECO:0000256" key="2">
    <source>
        <dbReference type="SAM" id="Phobius"/>
    </source>
</evidence>
<proteinExistence type="predicted"/>
<evidence type="ECO:0000259" key="3">
    <source>
        <dbReference type="Pfam" id="PF00690"/>
    </source>
</evidence>
<name>A0A445FUT4_GLYSO</name>
<comment type="caution">
    <text evidence="4">The sequence shown here is derived from an EMBL/GenBank/DDBJ whole genome shotgun (WGS) entry which is preliminary data.</text>
</comment>
<organism evidence="4 5">
    <name type="scientific">Glycine soja</name>
    <name type="common">Wild soybean</name>
    <dbReference type="NCBI Taxonomy" id="3848"/>
    <lineage>
        <taxon>Eukaryota</taxon>
        <taxon>Viridiplantae</taxon>
        <taxon>Streptophyta</taxon>
        <taxon>Embryophyta</taxon>
        <taxon>Tracheophyta</taxon>
        <taxon>Spermatophyta</taxon>
        <taxon>Magnoliopsida</taxon>
        <taxon>eudicotyledons</taxon>
        <taxon>Gunneridae</taxon>
        <taxon>Pentapetalae</taxon>
        <taxon>rosids</taxon>
        <taxon>fabids</taxon>
        <taxon>Fabales</taxon>
        <taxon>Fabaceae</taxon>
        <taxon>Papilionoideae</taxon>
        <taxon>50 kb inversion clade</taxon>
        <taxon>NPAAA clade</taxon>
        <taxon>indigoferoid/millettioid clade</taxon>
        <taxon>Phaseoleae</taxon>
        <taxon>Glycine</taxon>
        <taxon>Glycine subgen. Soja</taxon>
    </lineage>
</organism>
<keyword evidence="2" id="KW-0812">Transmembrane</keyword>
<sequence length="185" mass="20253">MPSVPPPRDKASPLHPPPLHNGPLTRARQTPNNRAHPSAAESAMLAEQLKKESEWETLEAVIEVEFKAIRSCGAKAHVVSTHSGVPFWKMVLKQFDDLLVKILIVAALISFILALINGETGLMAFLEPSVILMILATNAAVGVITETNAEKARGKFETLINFELQDVTDNDFMFSTTNFTDFGSI</sequence>
<feature type="transmembrane region" description="Helical" evidence="2">
    <location>
        <begin position="122"/>
        <end position="145"/>
    </location>
</feature>
<keyword evidence="5" id="KW-1185">Reference proteome</keyword>
<dbReference type="Gene3D" id="2.70.150.10">
    <property type="entry name" value="Calcium-transporting ATPase, cytoplasmic transduction domain A"/>
    <property type="match status" value="1"/>
</dbReference>
<keyword evidence="2" id="KW-0472">Membrane</keyword>
<evidence type="ECO:0000256" key="1">
    <source>
        <dbReference type="SAM" id="MobiDB-lite"/>
    </source>
</evidence>
<accession>A0A445FUT4</accession>
<dbReference type="InterPro" id="IPR023298">
    <property type="entry name" value="ATPase_P-typ_TM_dom_sf"/>
</dbReference>
<dbReference type="Pfam" id="PF00690">
    <property type="entry name" value="Cation_ATPase_N"/>
    <property type="match status" value="1"/>
</dbReference>
<dbReference type="EMBL" id="QZWG01000018">
    <property type="protein sequence ID" value="RZB52677.1"/>
    <property type="molecule type" value="Genomic_DNA"/>
</dbReference>
<dbReference type="InterPro" id="IPR004014">
    <property type="entry name" value="ATPase_P-typ_cation-transptr_N"/>
</dbReference>
<keyword evidence="2" id="KW-1133">Transmembrane helix</keyword>
<reference evidence="4 5" key="1">
    <citation type="submission" date="2018-09" db="EMBL/GenBank/DDBJ databases">
        <title>A high-quality reference genome of wild soybean provides a powerful tool to mine soybean genomes.</title>
        <authorList>
            <person name="Xie M."/>
            <person name="Chung C.Y.L."/>
            <person name="Li M.-W."/>
            <person name="Wong F.-L."/>
            <person name="Chan T.-F."/>
            <person name="Lam H.-M."/>
        </authorList>
    </citation>
    <scope>NUCLEOTIDE SEQUENCE [LARGE SCALE GENOMIC DNA]</scope>
    <source>
        <strain evidence="5">cv. W05</strain>
        <tissue evidence="4">Hypocotyl of etiolated seedlings</tissue>
    </source>
</reference>
<dbReference type="SUPFAM" id="SSF81665">
    <property type="entry name" value="Calcium ATPase, transmembrane domain M"/>
    <property type="match status" value="1"/>
</dbReference>